<feature type="compositionally biased region" description="Polar residues" evidence="22">
    <location>
        <begin position="30"/>
        <end position="43"/>
    </location>
</feature>
<dbReference type="InterPro" id="IPR036047">
    <property type="entry name" value="F-box-like_dom_sf"/>
</dbReference>
<keyword evidence="13" id="KW-0234">DNA repair</keyword>
<evidence type="ECO:0000256" key="14">
    <source>
        <dbReference type="ARBA" id="ARBA00023235"/>
    </source>
</evidence>
<comment type="catalytic activity">
    <reaction evidence="18">
        <text>ATP + H2O = ADP + phosphate + H(+)</text>
        <dbReference type="Rhea" id="RHEA:13065"/>
        <dbReference type="ChEBI" id="CHEBI:15377"/>
        <dbReference type="ChEBI" id="CHEBI:15378"/>
        <dbReference type="ChEBI" id="CHEBI:30616"/>
        <dbReference type="ChEBI" id="CHEBI:43474"/>
        <dbReference type="ChEBI" id="CHEBI:456216"/>
        <dbReference type="EC" id="5.6.2.4"/>
    </reaction>
</comment>
<dbReference type="Ensembl" id="ENSMAMT00000000734.2">
    <property type="protein sequence ID" value="ENSMAMP00000000719.1"/>
    <property type="gene ID" value="ENSMAMG00000000527.2"/>
</dbReference>
<keyword evidence="11" id="KW-0067">ATP-binding</keyword>
<protein>
    <recommendedName>
        <fullName evidence="19">F-box DNA helicase 1</fullName>
        <ecNumber evidence="17">5.6.2.4</ecNumber>
    </recommendedName>
    <alternativeName>
        <fullName evidence="21">DNA 3'-5' helicase 1</fullName>
    </alternativeName>
    <alternativeName>
        <fullName evidence="20">F-box only protein 18</fullName>
    </alternativeName>
</protein>
<evidence type="ECO:0000313" key="24">
    <source>
        <dbReference type="Ensembl" id="ENSMAMP00000000719.1"/>
    </source>
</evidence>
<keyword evidence="14" id="KW-0413">Isomerase</keyword>
<evidence type="ECO:0000256" key="20">
    <source>
        <dbReference type="ARBA" id="ARBA00075040"/>
    </source>
</evidence>
<evidence type="ECO:0000256" key="5">
    <source>
        <dbReference type="ARBA" id="ARBA00022454"/>
    </source>
</evidence>
<feature type="domain" description="F-box" evidence="23">
    <location>
        <begin position="245"/>
        <end position="299"/>
    </location>
</feature>
<dbReference type="Gene3D" id="3.40.50.300">
    <property type="entry name" value="P-loop containing nucleotide triphosphate hydrolases"/>
    <property type="match status" value="2"/>
</dbReference>
<dbReference type="RefSeq" id="XP_026183236.1">
    <property type="nucleotide sequence ID" value="XM_026327451.2"/>
</dbReference>
<comment type="catalytic activity">
    <reaction evidence="16">
        <text>Couples ATP hydrolysis with the unwinding of duplex DNA by translocating in the 3'-5' direction.</text>
        <dbReference type="EC" id="5.6.2.4"/>
    </reaction>
</comment>
<comment type="similarity">
    <text evidence="4">Belongs to the helicase family. UvrD subfamily.</text>
</comment>
<dbReference type="Proteomes" id="UP000261640">
    <property type="component" value="Unplaced"/>
</dbReference>
<dbReference type="InterPro" id="IPR001810">
    <property type="entry name" value="F-box_dom"/>
</dbReference>
<dbReference type="STRING" id="205130.ENSMAMP00000000719"/>
<keyword evidence="25" id="KW-1185">Reference proteome</keyword>
<dbReference type="InterPro" id="IPR027417">
    <property type="entry name" value="P-loop_NTPase"/>
</dbReference>
<keyword evidence="15" id="KW-0539">Nucleus</keyword>
<evidence type="ECO:0000256" key="2">
    <source>
        <dbReference type="ARBA" id="ARBA00004286"/>
    </source>
</evidence>
<organism evidence="24 25">
    <name type="scientific">Mastacembelus armatus</name>
    <name type="common">zig-zag eel</name>
    <dbReference type="NCBI Taxonomy" id="205130"/>
    <lineage>
        <taxon>Eukaryota</taxon>
        <taxon>Metazoa</taxon>
        <taxon>Chordata</taxon>
        <taxon>Craniata</taxon>
        <taxon>Vertebrata</taxon>
        <taxon>Euteleostomi</taxon>
        <taxon>Actinopterygii</taxon>
        <taxon>Neopterygii</taxon>
        <taxon>Teleostei</taxon>
        <taxon>Neoteleostei</taxon>
        <taxon>Acanthomorphata</taxon>
        <taxon>Anabantaria</taxon>
        <taxon>Synbranchiformes</taxon>
        <taxon>Mastacembelidae</taxon>
        <taxon>Mastacembelus</taxon>
    </lineage>
</organism>
<dbReference type="GO" id="GO:0005694">
    <property type="term" value="C:chromosome"/>
    <property type="evidence" value="ECO:0007669"/>
    <property type="project" value="UniProtKB-SubCell"/>
</dbReference>
<keyword evidence="8" id="KW-0833">Ubl conjugation pathway</keyword>
<evidence type="ECO:0000256" key="6">
    <source>
        <dbReference type="ARBA" id="ARBA00022741"/>
    </source>
</evidence>
<reference evidence="24" key="1">
    <citation type="submission" date="2025-08" db="UniProtKB">
        <authorList>
            <consortium name="Ensembl"/>
        </authorList>
    </citation>
    <scope>IDENTIFICATION</scope>
</reference>
<evidence type="ECO:0000256" key="7">
    <source>
        <dbReference type="ARBA" id="ARBA00022763"/>
    </source>
</evidence>
<evidence type="ECO:0000313" key="25">
    <source>
        <dbReference type="Proteomes" id="UP000261640"/>
    </source>
</evidence>
<dbReference type="GO" id="GO:0031297">
    <property type="term" value="P:replication fork processing"/>
    <property type="evidence" value="ECO:0007669"/>
    <property type="project" value="TreeGrafter"/>
</dbReference>
<dbReference type="GO" id="GO:0003677">
    <property type="term" value="F:DNA binding"/>
    <property type="evidence" value="ECO:0007669"/>
    <property type="project" value="UniProtKB-KW"/>
</dbReference>
<keyword evidence="12" id="KW-0238">DNA-binding</keyword>
<dbReference type="GeneID" id="113142427"/>
<dbReference type="GO" id="GO:0016787">
    <property type="term" value="F:hydrolase activity"/>
    <property type="evidence" value="ECO:0007669"/>
    <property type="project" value="UniProtKB-KW"/>
</dbReference>
<accession>A0A3Q3KTP3</accession>
<dbReference type="GO" id="GO:0005634">
    <property type="term" value="C:nucleus"/>
    <property type="evidence" value="ECO:0007669"/>
    <property type="project" value="UniProtKB-SubCell"/>
</dbReference>
<evidence type="ECO:0000256" key="12">
    <source>
        <dbReference type="ARBA" id="ARBA00023125"/>
    </source>
</evidence>
<dbReference type="InterPro" id="IPR000212">
    <property type="entry name" value="DNA_helicase_UvrD/REP"/>
</dbReference>
<comment type="pathway">
    <text evidence="3">Protein modification; protein ubiquitination.</text>
</comment>
<dbReference type="InterPro" id="IPR014016">
    <property type="entry name" value="UvrD-like_ATP-bd"/>
</dbReference>
<dbReference type="Pfam" id="PF13361">
    <property type="entry name" value="UvrD_C"/>
    <property type="match status" value="1"/>
</dbReference>
<evidence type="ECO:0000256" key="3">
    <source>
        <dbReference type="ARBA" id="ARBA00004906"/>
    </source>
</evidence>
<evidence type="ECO:0000256" key="10">
    <source>
        <dbReference type="ARBA" id="ARBA00022806"/>
    </source>
</evidence>
<keyword evidence="6" id="KW-0547">Nucleotide-binding</keyword>
<dbReference type="InterPro" id="IPR014017">
    <property type="entry name" value="DNA_helicase_UvrD-like_C"/>
</dbReference>
<reference evidence="24" key="2">
    <citation type="submission" date="2025-09" db="UniProtKB">
        <authorList>
            <consortium name="Ensembl"/>
        </authorList>
    </citation>
    <scope>IDENTIFICATION</scope>
</reference>
<evidence type="ECO:0000256" key="13">
    <source>
        <dbReference type="ARBA" id="ARBA00023204"/>
    </source>
</evidence>
<dbReference type="InParanoid" id="A0A3Q3KTP3"/>
<dbReference type="FunFam" id="1.20.1280.50:FF:000011">
    <property type="entry name" value="F-box DNA helicase 1"/>
    <property type="match status" value="1"/>
</dbReference>
<evidence type="ECO:0000256" key="11">
    <source>
        <dbReference type="ARBA" id="ARBA00022840"/>
    </source>
</evidence>
<dbReference type="PROSITE" id="PS50181">
    <property type="entry name" value="FBOX"/>
    <property type="match status" value="1"/>
</dbReference>
<evidence type="ECO:0000259" key="23">
    <source>
        <dbReference type="PROSITE" id="PS50181"/>
    </source>
</evidence>
<feature type="region of interest" description="Disordered" evidence="22">
    <location>
        <begin position="87"/>
        <end position="106"/>
    </location>
</feature>
<dbReference type="PANTHER" id="PTHR11070:SF30">
    <property type="entry name" value="F-BOX DNA HELICASE 1"/>
    <property type="match status" value="1"/>
</dbReference>
<dbReference type="GO" id="GO:0043138">
    <property type="term" value="F:3'-5' DNA helicase activity"/>
    <property type="evidence" value="ECO:0007669"/>
    <property type="project" value="UniProtKB-EC"/>
</dbReference>
<dbReference type="SUPFAM" id="SSF52540">
    <property type="entry name" value="P-loop containing nucleoside triphosphate hydrolases"/>
    <property type="match status" value="1"/>
</dbReference>
<evidence type="ECO:0000256" key="19">
    <source>
        <dbReference type="ARBA" id="ARBA00071173"/>
    </source>
</evidence>
<dbReference type="AlphaFoldDB" id="A0A3Q3KTP3"/>
<evidence type="ECO:0000256" key="17">
    <source>
        <dbReference type="ARBA" id="ARBA00034808"/>
    </source>
</evidence>
<evidence type="ECO:0000256" key="4">
    <source>
        <dbReference type="ARBA" id="ARBA00009922"/>
    </source>
</evidence>
<proteinExistence type="inferred from homology"/>
<evidence type="ECO:0000256" key="9">
    <source>
        <dbReference type="ARBA" id="ARBA00022801"/>
    </source>
</evidence>
<evidence type="ECO:0000256" key="1">
    <source>
        <dbReference type="ARBA" id="ARBA00004123"/>
    </source>
</evidence>
<name>A0A3Q3KTP3_9TELE</name>
<dbReference type="OrthoDB" id="1470711at2759"/>
<sequence length="1089" mass="122108">MEVAVKWKAKRRHLNAQECDDLGRSREGTDTLTQPHAMNQSWGNRDPNRGLYPRTPTKRWKPGSASESPARKQMAIGNYFSVTGVIRSSPHKSSQPCSSTCANGLSGECFPGEEPKVLKEYEEDEDDDDDDDDVSLLAAPLAPVANVDEVDDASLLAAAMVPDSETEDEEIDDASLLAAAMVPESKAEGEEVVDYLEGMTAEMFGDDDEFDVCVSDSHCEDDEVDALPDAHYGLLGSNSVLLQPQGCMDDLPEEVLREVLCLLPAQDLYRSVSLVCRHWRNIVQDVKFVPFKKKYYRYMMREKETVLEIFSILKSSGIIDPSMSQNSIRNLVVLMAQHKVGEQVKPTDVLGCVKKHRLFPQAEASIRLRIPDAQKCINLGVEGPNPYAAMAVILILSENVGDVQGLVSLLRGCMSHTAITEYLSHMALMLLALKRNNIQINNRVHYNIYYVLHLMENGPFSSSESGQPQIHLTREQHQILSHDIQTDHVVKIIAFAGTGKTTTLIKYAERRPHLRFLYVAFNKSVAREAQRRFPKNVQCKTVHSLAFSDVGKRYLFRKKLTFNLNPYTINSVLPEGRGGFSKAKVVITTLNTFMASTDQSITTKHVPDSHITNSRIRKTIDHDEKRLFVNDAQMIWNKMKDLSETKVDAYFMTHDGYLKLWQLQVPRPCLSDQYDVLFIDEAQDCTPAIMDVLLSQCCGKILVGDPHQQIYTFKGAVNALQIVDHTHIYYLTQSFRFGAEIAYVGATILSVCKDVQKILVGGKQEGGVCDKTAERVAEAVKSGVSIGRGKTAILCRCNFTVFCEAVQLIDAKPHCRVHFIGDIKNIGLDRILDIWRLMQMARQEIKGKERPKFKDPLIRFFANKSQNPFWALKAYITQTEDLELQTKLNIVENYGSRIPELVTRLHGCAEKNFHKADFIVGTVHKAKGLEFDIVMVTDDFVKVPSSRHNLHHSPDFSFANIADDEWNLLYVAVTRAKTSLIITKTICRILTMAGEYFLKSEMPGSVIKPAPCSIPNCPNCVTPGSAFVMCKRQMKCTDGVSEGGPLCERCVWTRIGPTAFLMTDDVLSMAEIPERLGPPVLHEMLLALF</sequence>
<dbReference type="PANTHER" id="PTHR11070">
    <property type="entry name" value="UVRD / RECB / PCRA DNA HELICASE FAMILY MEMBER"/>
    <property type="match status" value="1"/>
</dbReference>
<dbReference type="CDD" id="cd22095">
    <property type="entry name" value="F-box_FBXO18"/>
    <property type="match status" value="1"/>
</dbReference>
<evidence type="ECO:0000256" key="16">
    <source>
        <dbReference type="ARBA" id="ARBA00034617"/>
    </source>
</evidence>
<dbReference type="Pfam" id="PF00646">
    <property type="entry name" value="F-box"/>
    <property type="match status" value="1"/>
</dbReference>
<evidence type="ECO:0000256" key="21">
    <source>
        <dbReference type="ARBA" id="ARBA00079567"/>
    </source>
</evidence>
<dbReference type="GeneTree" id="ENSGT00390000011669"/>
<evidence type="ECO:0000256" key="15">
    <source>
        <dbReference type="ARBA" id="ARBA00023242"/>
    </source>
</evidence>
<feature type="region of interest" description="Disordered" evidence="22">
    <location>
        <begin position="18"/>
        <end position="71"/>
    </location>
</feature>
<keyword evidence="10" id="KW-0347">Helicase</keyword>
<keyword evidence="9" id="KW-0378">Hydrolase</keyword>
<keyword evidence="7" id="KW-0227">DNA damage</keyword>
<dbReference type="GO" id="GO:0000724">
    <property type="term" value="P:double-strand break repair via homologous recombination"/>
    <property type="evidence" value="ECO:0007669"/>
    <property type="project" value="TreeGrafter"/>
</dbReference>
<dbReference type="SMART" id="SM00256">
    <property type="entry name" value="FBOX"/>
    <property type="match status" value="1"/>
</dbReference>
<evidence type="ECO:0000256" key="8">
    <source>
        <dbReference type="ARBA" id="ARBA00022786"/>
    </source>
</evidence>
<dbReference type="GO" id="GO:0005524">
    <property type="term" value="F:ATP binding"/>
    <property type="evidence" value="ECO:0007669"/>
    <property type="project" value="UniProtKB-KW"/>
</dbReference>
<evidence type="ECO:0000256" key="18">
    <source>
        <dbReference type="ARBA" id="ARBA00048988"/>
    </source>
</evidence>
<dbReference type="Pfam" id="PF00580">
    <property type="entry name" value="UvrD-helicase"/>
    <property type="match status" value="1"/>
</dbReference>
<dbReference type="EC" id="5.6.2.4" evidence="17"/>
<dbReference type="Gene3D" id="1.20.1280.50">
    <property type="match status" value="1"/>
</dbReference>
<evidence type="ECO:0000256" key="22">
    <source>
        <dbReference type="SAM" id="MobiDB-lite"/>
    </source>
</evidence>
<keyword evidence="5" id="KW-0158">Chromosome</keyword>
<dbReference type="SUPFAM" id="SSF81383">
    <property type="entry name" value="F-box domain"/>
    <property type="match status" value="1"/>
</dbReference>
<comment type="subcellular location">
    <subcellularLocation>
        <location evidence="2">Chromosome</location>
    </subcellularLocation>
    <subcellularLocation>
        <location evidence="1">Nucleus</location>
    </subcellularLocation>
</comment>